<reference evidence="2 3" key="1">
    <citation type="submission" date="2019-08" db="EMBL/GenBank/DDBJ databases">
        <title>Deep-cultivation of Planctomycetes and their phenomic and genomic characterization uncovers novel biology.</title>
        <authorList>
            <person name="Wiegand S."/>
            <person name="Jogler M."/>
            <person name="Boedeker C."/>
            <person name="Pinto D."/>
            <person name="Vollmers J."/>
            <person name="Rivas-Marin E."/>
            <person name="Kohn T."/>
            <person name="Peeters S.H."/>
            <person name="Heuer A."/>
            <person name="Rast P."/>
            <person name="Oberbeckmann S."/>
            <person name="Bunk B."/>
            <person name="Jeske O."/>
            <person name="Meyerdierks A."/>
            <person name="Storesund J.E."/>
            <person name="Kallscheuer N."/>
            <person name="Luecker S."/>
            <person name="Lage O.M."/>
            <person name="Pohl T."/>
            <person name="Merkel B.J."/>
            <person name="Hornburger P."/>
            <person name="Mueller R.-W."/>
            <person name="Bruemmer F."/>
            <person name="Labrenz M."/>
            <person name="Spormann A.M."/>
            <person name="Op den Camp H."/>
            <person name="Overmann J."/>
            <person name="Amann R."/>
            <person name="Jetten M.S.M."/>
            <person name="Mascher T."/>
            <person name="Medema M.H."/>
            <person name="Devos D.P."/>
            <person name="Kaster A.-K."/>
            <person name="Ovreas L."/>
            <person name="Rohde M."/>
            <person name="Galperin M.Y."/>
            <person name="Jogler C."/>
        </authorList>
    </citation>
    <scope>NUCLEOTIDE SEQUENCE [LARGE SCALE GENOMIC DNA]</scope>
    <source>
        <strain evidence="2 3">FC18</strain>
    </source>
</reference>
<dbReference type="OrthoDB" id="274821at2"/>
<dbReference type="RefSeq" id="WP_075086139.1">
    <property type="nucleotide sequence ID" value="NZ_CP042912.1"/>
</dbReference>
<evidence type="ECO:0000313" key="3">
    <source>
        <dbReference type="Proteomes" id="UP000322214"/>
    </source>
</evidence>
<feature type="signal peptide" evidence="1">
    <location>
        <begin position="1"/>
        <end position="18"/>
    </location>
</feature>
<dbReference type="PROSITE" id="PS51257">
    <property type="entry name" value="PROKAR_LIPOPROTEIN"/>
    <property type="match status" value="1"/>
</dbReference>
<feature type="chain" id="PRO_5022867711" evidence="1">
    <location>
        <begin position="19"/>
        <end position="170"/>
    </location>
</feature>
<evidence type="ECO:0000256" key="1">
    <source>
        <dbReference type="SAM" id="SignalP"/>
    </source>
</evidence>
<dbReference type="EMBL" id="CP042912">
    <property type="protein sequence ID" value="QEG23762.1"/>
    <property type="molecule type" value="Genomic_DNA"/>
</dbReference>
<protein>
    <submittedName>
        <fullName evidence="2">Uncharacterized protein</fullName>
    </submittedName>
</protein>
<gene>
    <name evidence="2" type="ORF">MFFC18_36640</name>
</gene>
<dbReference type="AlphaFoldDB" id="A0A5B9PG73"/>
<accession>A0A5B9PG73</accession>
<proteinExistence type="predicted"/>
<dbReference type="Proteomes" id="UP000322214">
    <property type="component" value="Chromosome"/>
</dbReference>
<keyword evidence="1" id="KW-0732">Signal</keyword>
<name>A0A5B9PG73_9BACT</name>
<dbReference type="STRING" id="980251.GCA_001642875_04288"/>
<dbReference type="KEGG" id="mff:MFFC18_36640"/>
<keyword evidence="3" id="KW-1185">Reference proteome</keyword>
<evidence type="ECO:0000313" key="2">
    <source>
        <dbReference type="EMBL" id="QEG23762.1"/>
    </source>
</evidence>
<sequence length="170" mass="19058" precursor="true">MIRSITLLLLLCTLFAGCGEKTTSAALNKTNLSRLKNCYSIYLDDNAHVGPKDKEEFVNFLLTDRRAIKRRKRMEITDEQVESMFMNPRDGQEFKVKYGVEGYLNHAIIFEAVGVDGMRIVALDPPQEVDAETYDKYWTGKIKAGPMGGGGGLKEIEEELDKEAIESGSE</sequence>
<organism evidence="2 3">
    <name type="scientific">Mariniblastus fucicola</name>
    <dbReference type="NCBI Taxonomy" id="980251"/>
    <lineage>
        <taxon>Bacteria</taxon>
        <taxon>Pseudomonadati</taxon>
        <taxon>Planctomycetota</taxon>
        <taxon>Planctomycetia</taxon>
        <taxon>Pirellulales</taxon>
        <taxon>Pirellulaceae</taxon>
        <taxon>Mariniblastus</taxon>
    </lineage>
</organism>